<feature type="compositionally biased region" description="Basic and acidic residues" evidence="1">
    <location>
        <begin position="61"/>
        <end position="70"/>
    </location>
</feature>
<feature type="compositionally biased region" description="Basic and acidic residues" evidence="1">
    <location>
        <begin position="35"/>
        <end position="54"/>
    </location>
</feature>
<evidence type="ECO:0000256" key="1">
    <source>
        <dbReference type="SAM" id="MobiDB-lite"/>
    </source>
</evidence>
<keyword evidence="3" id="KW-1185">Reference proteome</keyword>
<evidence type="ECO:0000313" key="3">
    <source>
        <dbReference type="Proteomes" id="UP000789901"/>
    </source>
</evidence>
<comment type="caution">
    <text evidence="2">The sequence shown here is derived from an EMBL/GenBank/DDBJ whole genome shotgun (WGS) entry which is preliminary data.</text>
</comment>
<dbReference type="EMBL" id="CAJVQB010035050">
    <property type="protein sequence ID" value="CAG8822018.1"/>
    <property type="molecule type" value="Genomic_DNA"/>
</dbReference>
<accession>A0ABN7WAC4</accession>
<proteinExistence type="predicted"/>
<feature type="non-terminal residue" evidence="2">
    <location>
        <position position="1"/>
    </location>
</feature>
<feature type="region of interest" description="Disordered" evidence="1">
    <location>
        <begin position="22"/>
        <end position="78"/>
    </location>
</feature>
<organism evidence="2 3">
    <name type="scientific">Gigaspora margarita</name>
    <dbReference type="NCBI Taxonomy" id="4874"/>
    <lineage>
        <taxon>Eukaryota</taxon>
        <taxon>Fungi</taxon>
        <taxon>Fungi incertae sedis</taxon>
        <taxon>Mucoromycota</taxon>
        <taxon>Glomeromycotina</taxon>
        <taxon>Glomeromycetes</taxon>
        <taxon>Diversisporales</taxon>
        <taxon>Gigasporaceae</taxon>
        <taxon>Gigaspora</taxon>
    </lineage>
</organism>
<sequence>TSKKVLLLVDKTAFHITSDTNNIAEVQDDSEELSSETHKEGPEKGPEKDPKEATKIIPETSKPKESKLDNELQNETTNDNNDIALLLEDLSAKTNLVVQELSNNIKEESYKVPKESQY</sequence>
<gene>
    <name evidence="2" type="ORF">GMARGA_LOCUS27979</name>
</gene>
<evidence type="ECO:0000313" key="2">
    <source>
        <dbReference type="EMBL" id="CAG8822018.1"/>
    </source>
</evidence>
<name>A0ABN7WAC4_GIGMA</name>
<dbReference type="Proteomes" id="UP000789901">
    <property type="component" value="Unassembled WGS sequence"/>
</dbReference>
<protein>
    <submittedName>
        <fullName evidence="2">3786_t:CDS:1</fullName>
    </submittedName>
</protein>
<reference evidence="2 3" key="1">
    <citation type="submission" date="2021-06" db="EMBL/GenBank/DDBJ databases">
        <authorList>
            <person name="Kallberg Y."/>
            <person name="Tangrot J."/>
            <person name="Rosling A."/>
        </authorList>
    </citation>
    <scope>NUCLEOTIDE SEQUENCE [LARGE SCALE GENOMIC DNA]</scope>
    <source>
        <strain evidence="2 3">120-4 pot B 10/14</strain>
    </source>
</reference>